<dbReference type="Pfam" id="PF11926">
    <property type="entry name" value="DUF3444"/>
    <property type="match status" value="1"/>
</dbReference>
<feature type="compositionally biased region" description="Basic and acidic residues" evidence="1">
    <location>
        <begin position="47"/>
        <end position="57"/>
    </location>
</feature>
<accession>A0AAW1HHW3</accession>
<feature type="domain" description="Zinc beta-ribbon" evidence="3">
    <location>
        <begin position="1"/>
        <end position="26"/>
    </location>
</feature>
<evidence type="ECO:0000313" key="5">
    <source>
        <dbReference type="Proteomes" id="UP001443914"/>
    </source>
</evidence>
<dbReference type="InterPro" id="IPR056988">
    <property type="entry name" value="Zn_ribbon_pln"/>
</dbReference>
<dbReference type="Proteomes" id="UP001443914">
    <property type="component" value="Unassembled WGS sequence"/>
</dbReference>
<protein>
    <recommendedName>
        <fullName evidence="6">DUF3444 domain-containing protein</fullName>
    </recommendedName>
</protein>
<evidence type="ECO:0000259" key="2">
    <source>
        <dbReference type="Pfam" id="PF11926"/>
    </source>
</evidence>
<organism evidence="4 5">
    <name type="scientific">Saponaria officinalis</name>
    <name type="common">Common soapwort</name>
    <name type="synonym">Lychnis saponaria</name>
    <dbReference type="NCBI Taxonomy" id="3572"/>
    <lineage>
        <taxon>Eukaryota</taxon>
        <taxon>Viridiplantae</taxon>
        <taxon>Streptophyta</taxon>
        <taxon>Embryophyta</taxon>
        <taxon>Tracheophyta</taxon>
        <taxon>Spermatophyta</taxon>
        <taxon>Magnoliopsida</taxon>
        <taxon>eudicotyledons</taxon>
        <taxon>Gunneridae</taxon>
        <taxon>Pentapetalae</taxon>
        <taxon>Caryophyllales</taxon>
        <taxon>Caryophyllaceae</taxon>
        <taxon>Caryophylleae</taxon>
        <taxon>Saponaria</taxon>
    </lineage>
</organism>
<dbReference type="PANTHER" id="PTHR45089:SF50">
    <property type="entry name" value="DNAJ HEAT SHOCK AMINO-TERMINAL DOMAIN PROTEIN-RELATED"/>
    <property type="match status" value="1"/>
</dbReference>
<gene>
    <name evidence="4" type="ORF">RND81_11G004700</name>
</gene>
<evidence type="ECO:0000313" key="4">
    <source>
        <dbReference type="EMBL" id="KAK9675389.1"/>
    </source>
</evidence>
<name>A0AAW1HHW3_SAPOF</name>
<reference evidence="4" key="1">
    <citation type="submission" date="2024-03" db="EMBL/GenBank/DDBJ databases">
        <title>WGS assembly of Saponaria officinalis var. Norfolk2.</title>
        <authorList>
            <person name="Jenkins J."/>
            <person name="Shu S."/>
            <person name="Grimwood J."/>
            <person name="Barry K."/>
            <person name="Goodstein D."/>
            <person name="Schmutz J."/>
            <person name="Leebens-Mack J."/>
            <person name="Osbourn A."/>
        </authorList>
    </citation>
    <scope>NUCLEOTIDE SEQUENCE [LARGE SCALE GENOMIC DNA]</scope>
    <source>
        <strain evidence="4">JIC</strain>
    </source>
</reference>
<dbReference type="Pfam" id="PF23551">
    <property type="entry name" value="Zn_ribbon_20"/>
    <property type="match status" value="1"/>
</dbReference>
<feature type="region of interest" description="Disordered" evidence="1">
    <location>
        <begin position="27"/>
        <end position="58"/>
    </location>
</feature>
<evidence type="ECO:0000256" key="1">
    <source>
        <dbReference type="SAM" id="MobiDB-lite"/>
    </source>
</evidence>
<feature type="domain" description="DUF3444" evidence="2">
    <location>
        <begin position="224"/>
        <end position="429"/>
    </location>
</feature>
<dbReference type="InterPro" id="IPR024593">
    <property type="entry name" value="DUF3444"/>
</dbReference>
<evidence type="ECO:0008006" key="6">
    <source>
        <dbReference type="Google" id="ProtNLM"/>
    </source>
</evidence>
<dbReference type="PANTHER" id="PTHR45089">
    <property type="entry name" value="DNAJ HEAT SHOCK AMINO-TERMINAL DOMAIN PROTEIN-RELATED"/>
    <property type="match status" value="1"/>
</dbReference>
<dbReference type="EMBL" id="JBDFQZ010000011">
    <property type="protein sequence ID" value="KAK9675389.1"/>
    <property type="molecule type" value="Genomic_DNA"/>
</dbReference>
<sequence length="490" mass="55602">MQYEYLRTYLNQNLLCPTCRQPFFAIEQPPPNSKSSKPSKTWNAGQHSRDSHRDSKGDFQWVPFSGAAGVSSVAHAANVVQQTYEKVRRVREEAQAAKKRDKVMKRKKYVYENVFGSSIDKKQRVGDYVGMNNHQMGHNTAGFGISKVNGSGVLSQIELHNMLMDKARKEIKKMLNAGKSTSVLDGVDEKAKTTEKGHDQDKSTETMVTNTELQDVGSINAKVSIPVPDSDFHNFDKYRTESDFEEGQVWAVYDDTDGMPRYYAMIHRIISRDPFSLRISWLNSKTNTKISPMNWVGCGFTKTCGDFRVGKHETYNDLNCFSHKVRSTKGPHGAICIFPRKGDVWALYRNWSPEWDELTGDDVIHKYDMVEILEDYDEDLGVVIIPLVKVAGFKALFHHHLDPEQVRQIPKTEMFRFSHQIPSRLLSRREAPPNVPKGCRELDPAALPAEFLKVIAVNKATDEVEVAFHDDTKPVNIVTKSSKETKDGVI</sequence>
<evidence type="ECO:0000259" key="3">
    <source>
        <dbReference type="Pfam" id="PF23551"/>
    </source>
</evidence>
<dbReference type="AlphaFoldDB" id="A0AAW1HHW3"/>
<comment type="caution">
    <text evidence="4">The sequence shown here is derived from an EMBL/GenBank/DDBJ whole genome shotgun (WGS) entry which is preliminary data.</text>
</comment>
<proteinExistence type="predicted"/>
<keyword evidence="5" id="KW-1185">Reference proteome</keyword>